<organism evidence="1">
    <name type="scientific">Lepeophtheirus salmonis</name>
    <name type="common">Salmon louse</name>
    <name type="synonym">Caligus salmonis</name>
    <dbReference type="NCBI Taxonomy" id="72036"/>
    <lineage>
        <taxon>Eukaryota</taxon>
        <taxon>Metazoa</taxon>
        <taxon>Ecdysozoa</taxon>
        <taxon>Arthropoda</taxon>
        <taxon>Crustacea</taxon>
        <taxon>Multicrustacea</taxon>
        <taxon>Hexanauplia</taxon>
        <taxon>Copepoda</taxon>
        <taxon>Siphonostomatoida</taxon>
        <taxon>Caligidae</taxon>
        <taxon>Lepeophtheirus</taxon>
    </lineage>
</organism>
<dbReference type="AlphaFoldDB" id="A0A0K2SZ87"/>
<name>A0A0K2SZ87_LEPSM</name>
<proteinExistence type="predicted"/>
<protein>
    <submittedName>
        <fullName evidence="1">Uncharacterized protein</fullName>
    </submittedName>
</protein>
<reference evidence="1" key="1">
    <citation type="submission" date="2014-05" db="EMBL/GenBank/DDBJ databases">
        <authorList>
            <person name="Chronopoulou M."/>
        </authorList>
    </citation>
    <scope>NUCLEOTIDE SEQUENCE</scope>
    <source>
        <tissue evidence="1">Whole organism</tissue>
    </source>
</reference>
<accession>A0A0K2SZ87</accession>
<dbReference type="EMBL" id="HACA01001180">
    <property type="protein sequence ID" value="CDW18541.1"/>
    <property type="molecule type" value="Transcribed_RNA"/>
</dbReference>
<sequence length="33" mass="4091">MIVMFTMQFDMRTYKRYEENDLHRIKSTLVGVH</sequence>
<evidence type="ECO:0000313" key="1">
    <source>
        <dbReference type="EMBL" id="CDW18541.1"/>
    </source>
</evidence>